<protein>
    <recommendedName>
        <fullName evidence="9">Protein DETOXIFICATION</fullName>
    </recommendedName>
</protein>
<dbReference type="InterPro" id="IPR045069">
    <property type="entry name" value="MATE_euk"/>
</dbReference>
<dbReference type="GO" id="GO:0015297">
    <property type="term" value="F:antiporter activity"/>
    <property type="evidence" value="ECO:0007669"/>
    <property type="project" value="InterPro"/>
</dbReference>
<keyword evidence="5 7" id="KW-0472">Membrane</keyword>
<sequence>MLISSCAILCFHIPLCWILVFKSGLENLGAAVAISISYWLNVILLGLYMKYYSACKKTLVPISMELFQGIGEFFRFAIPSTVMICLEWWSFELLILLSGLLPNPELETSVLSVCLGTISTLYTIPNGLGSAASTRVSNELGAGNPQVARVVVFAVLFLAIIETSIVSTILLASRRVFGYTFSNEKEVVDYVTTMAPLVSLSVILDSIQGVLAGVARGSGWQHLGAYVNLGAFYLCGIPVAAVLGFLTKLRGKGLWIGIQIVEDSHSLCLDAKTLEASKARERVFKGKPPIDYDVSEQRALTKHHQPESQTKQPRAPAPTKRRAAWRCEGGSRWGGVAWARGGSWVWVAVLPVGHLMGLVDFEFACGFCAVDRGGLWGGFLVDSGGGLRCGGSGWVTGWLSVGL</sequence>
<organism evidence="8">
    <name type="scientific">Fagus sylvatica</name>
    <name type="common">Beechnut</name>
    <dbReference type="NCBI Taxonomy" id="28930"/>
    <lineage>
        <taxon>Eukaryota</taxon>
        <taxon>Viridiplantae</taxon>
        <taxon>Streptophyta</taxon>
        <taxon>Embryophyta</taxon>
        <taxon>Tracheophyta</taxon>
        <taxon>Spermatophyta</taxon>
        <taxon>Magnoliopsida</taxon>
        <taxon>eudicotyledons</taxon>
        <taxon>Gunneridae</taxon>
        <taxon>Pentapetalae</taxon>
        <taxon>rosids</taxon>
        <taxon>fabids</taxon>
        <taxon>Fagales</taxon>
        <taxon>Fagaceae</taxon>
        <taxon>Fagus</taxon>
    </lineage>
</organism>
<feature type="transmembrane region" description="Helical" evidence="7">
    <location>
        <begin position="28"/>
        <end position="52"/>
    </location>
</feature>
<evidence type="ECO:0000256" key="4">
    <source>
        <dbReference type="ARBA" id="ARBA00022989"/>
    </source>
</evidence>
<evidence type="ECO:0008006" key="9">
    <source>
        <dbReference type="Google" id="ProtNLM"/>
    </source>
</evidence>
<name>A0A2N9I7L7_FAGSY</name>
<dbReference type="EMBL" id="OIVN01005334">
    <property type="protein sequence ID" value="SPD21987.1"/>
    <property type="molecule type" value="Genomic_DNA"/>
</dbReference>
<dbReference type="Pfam" id="PF01554">
    <property type="entry name" value="MatE"/>
    <property type="match status" value="1"/>
</dbReference>
<feature type="region of interest" description="Disordered" evidence="6">
    <location>
        <begin position="301"/>
        <end position="321"/>
    </location>
</feature>
<evidence type="ECO:0000256" key="6">
    <source>
        <dbReference type="SAM" id="MobiDB-lite"/>
    </source>
</evidence>
<dbReference type="GO" id="GO:0016020">
    <property type="term" value="C:membrane"/>
    <property type="evidence" value="ECO:0007669"/>
    <property type="project" value="UniProtKB-SubCell"/>
</dbReference>
<dbReference type="GO" id="GO:1990961">
    <property type="term" value="P:xenobiotic detoxification by transmembrane export across the plasma membrane"/>
    <property type="evidence" value="ECO:0007669"/>
    <property type="project" value="InterPro"/>
</dbReference>
<dbReference type="InterPro" id="IPR002528">
    <property type="entry name" value="MATE_fam"/>
</dbReference>
<evidence type="ECO:0000256" key="1">
    <source>
        <dbReference type="ARBA" id="ARBA00004141"/>
    </source>
</evidence>
<evidence type="ECO:0000256" key="7">
    <source>
        <dbReference type="SAM" id="Phobius"/>
    </source>
</evidence>
<reference evidence="8" key="1">
    <citation type="submission" date="2018-02" db="EMBL/GenBank/DDBJ databases">
        <authorList>
            <person name="Cohen D.B."/>
            <person name="Kent A.D."/>
        </authorList>
    </citation>
    <scope>NUCLEOTIDE SEQUENCE</scope>
</reference>
<dbReference type="CDD" id="cd13132">
    <property type="entry name" value="MATE_eukaryotic"/>
    <property type="match status" value="1"/>
</dbReference>
<comment type="similarity">
    <text evidence="2">Belongs to the multi antimicrobial extrusion (MATE) (TC 2.A.66.1) family.</text>
</comment>
<feature type="transmembrane region" description="Helical" evidence="7">
    <location>
        <begin position="193"/>
        <end position="214"/>
    </location>
</feature>
<dbReference type="AlphaFoldDB" id="A0A2N9I7L7"/>
<evidence type="ECO:0000313" key="8">
    <source>
        <dbReference type="EMBL" id="SPD21987.1"/>
    </source>
</evidence>
<feature type="transmembrane region" description="Helical" evidence="7">
    <location>
        <begin position="226"/>
        <end position="246"/>
    </location>
</feature>
<dbReference type="PANTHER" id="PTHR11206">
    <property type="entry name" value="MULTIDRUG RESISTANCE PROTEIN"/>
    <property type="match status" value="1"/>
</dbReference>
<proteinExistence type="inferred from homology"/>
<keyword evidence="4 7" id="KW-1133">Transmembrane helix</keyword>
<gene>
    <name evidence="8" type="ORF">FSB_LOCUS49869</name>
</gene>
<keyword evidence="3 7" id="KW-0812">Transmembrane</keyword>
<dbReference type="NCBIfam" id="TIGR00797">
    <property type="entry name" value="matE"/>
    <property type="match status" value="1"/>
</dbReference>
<evidence type="ECO:0000256" key="5">
    <source>
        <dbReference type="ARBA" id="ARBA00023136"/>
    </source>
</evidence>
<evidence type="ECO:0000256" key="2">
    <source>
        <dbReference type="ARBA" id="ARBA00010199"/>
    </source>
</evidence>
<accession>A0A2N9I7L7</accession>
<feature type="transmembrane region" description="Helical" evidence="7">
    <location>
        <begin position="150"/>
        <end position="172"/>
    </location>
</feature>
<dbReference type="GO" id="GO:0042910">
    <property type="term" value="F:xenobiotic transmembrane transporter activity"/>
    <property type="evidence" value="ECO:0007669"/>
    <property type="project" value="InterPro"/>
</dbReference>
<comment type="subcellular location">
    <subcellularLocation>
        <location evidence="1">Membrane</location>
        <topology evidence="1">Multi-pass membrane protein</topology>
    </subcellularLocation>
</comment>
<evidence type="ECO:0000256" key="3">
    <source>
        <dbReference type="ARBA" id="ARBA00022692"/>
    </source>
</evidence>